<feature type="compositionally biased region" description="Low complexity" evidence="6">
    <location>
        <begin position="2141"/>
        <end position="2174"/>
    </location>
</feature>
<dbReference type="InterPro" id="IPR051493">
    <property type="entry name" value="CHD"/>
</dbReference>
<feature type="region of interest" description="Disordered" evidence="6">
    <location>
        <begin position="1338"/>
        <end position="1400"/>
    </location>
</feature>
<dbReference type="PANTHER" id="PTHR46850:SF1">
    <property type="entry name" value="CHROMODOMAIN-HELICASE-DNA-BINDING PROTEIN 9"/>
    <property type="match status" value="1"/>
</dbReference>
<feature type="compositionally biased region" description="Polar residues" evidence="6">
    <location>
        <begin position="1338"/>
        <end position="1362"/>
    </location>
</feature>
<dbReference type="PANTHER" id="PTHR46850">
    <property type="entry name" value="CHROMODOMAIN-HELICASE-DNA-BINDING PROTEIN 9"/>
    <property type="match status" value="1"/>
</dbReference>
<keyword evidence="9" id="KW-1185">Reference proteome</keyword>
<feature type="region of interest" description="Disordered" evidence="6">
    <location>
        <begin position="1762"/>
        <end position="1812"/>
    </location>
</feature>
<feature type="region of interest" description="Disordered" evidence="6">
    <location>
        <begin position="2039"/>
        <end position="2060"/>
    </location>
</feature>
<dbReference type="EnsemblMetazoa" id="GPAI029666-RA">
    <property type="protein sequence ID" value="GPAI029666-PA"/>
    <property type="gene ID" value="GPAI029666"/>
</dbReference>
<feature type="region of interest" description="Disordered" evidence="6">
    <location>
        <begin position="2085"/>
        <end position="2109"/>
    </location>
</feature>
<feature type="region of interest" description="Disordered" evidence="6">
    <location>
        <begin position="837"/>
        <end position="862"/>
    </location>
</feature>
<feature type="compositionally biased region" description="Low complexity" evidence="6">
    <location>
        <begin position="2086"/>
        <end position="2098"/>
    </location>
</feature>
<evidence type="ECO:0000256" key="4">
    <source>
        <dbReference type="ARBA" id="ARBA00023163"/>
    </source>
</evidence>
<feature type="compositionally biased region" description="Basic and acidic residues" evidence="6">
    <location>
        <begin position="422"/>
        <end position="469"/>
    </location>
</feature>
<evidence type="ECO:0000259" key="7">
    <source>
        <dbReference type="SMART" id="SM00592"/>
    </source>
</evidence>
<dbReference type="InterPro" id="IPR006576">
    <property type="entry name" value="BRK_domain"/>
</dbReference>
<evidence type="ECO:0000256" key="5">
    <source>
        <dbReference type="ARBA" id="ARBA00023242"/>
    </source>
</evidence>
<dbReference type="STRING" id="7398.A0A1A9ZZE8"/>
<feature type="region of interest" description="Disordered" evidence="6">
    <location>
        <begin position="1835"/>
        <end position="1856"/>
    </location>
</feature>
<feature type="compositionally biased region" description="Low complexity" evidence="6">
    <location>
        <begin position="1762"/>
        <end position="1802"/>
    </location>
</feature>
<proteinExistence type="predicted"/>
<dbReference type="Pfam" id="PF23078">
    <property type="entry name" value="HTH_CHD6-9"/>
    <property type="match status" value="1"/>
</dbReference>
<feature type="region of interest" description="Disordered" evidence="6">
    <location>
        <begin position="40"/>
        <end position="65"/>
    </location>
</feature>
<protein>
    <recommendedName>
        <fullName evidence="7">BRK domain-containing protein</fullName>
    </recommendedName>
</protein>
<dbReference type="VEuPathDB" id="VectorBase:GPAI029666"/>
<feature type="compositionally biased region" description="Polar residues" evidence="6">
    <location>
        <begin position="1296"/>
        <end position="1307"/>
    </location>
</feature>
<evidence type="ECO:0000313" key="8">
    <source>
        <dbReference type="EnsemblMetazoa" id="GPAI029666-PA"/>
    </source>
</evidence>
<dbReference type="Gene3D" id="1.10.10.60">
    <property type="entry name" value="Homeodomain-like"/>
    <property type="match status" value="1"/>
</dbReference>
<comment type="subcellular location">
    <subcellularLocation>
        <location evidence="1">Nucleus</location>
    </subcellularLocation>
</comment>
<evidence type="ECO:0000256" key="1">
    <source>
        <dbReference type="ARBA" id="ARBA00004123"/>
    </source>
</evidence>
<feature type="compositionally biased region" description="Low complexity" evidence="6">
    <location>
        <begin position="1693"/>
        <end position="1708"/>
    </location>
</feature>
<feature type="compositionally biased region" description="Low complexity" evidence="6">
    <location>
        <begin position="2183"/>
        <end position="2200"/>
    </location>
</feature>
<keyword evidence="2" id="KW-0156">Chromatin regulator</keyword>
<feature type="compositionally biased region" description="Polar residues" evidence="6">
    <location>
        <begin position="2243"/>
        <end position="2261"/>
    </location>
</feature>
<dbReference type="Proteomes" id="UP000092445">
    <property type="component" value="Unassembled WGS sequence"/>
</dbReference>
<feature type="region of interest" description="Disordered" evidence="6">
    <location>
        <begin position="1047"/>
        <end position="1117"/>
    </location>
</feature>
<sequence length="2269" mass="239259">MEVIKPMDFSSFTAFCEHLNKSSSSSSSVSSLSSASSTHTIRTLASATPPPSSPTPPSPSPTPQINGNIYFEVKSMYPIRREIFIENSVCTKMERQGKLEMAAKERELQRLQCIPKKWNRREEYEFLRVLTGYGVDLHLPSILATSTHTTTLAPDWTKFKQMAHLERKSDETLSDYYKVFIATCKRQAGVKLNENEKGLEGIIDDISEDHAKLILDRLELLSKLREIIKHPQLEERLKLCLVNNDTPDWWEAGKHDKELIAAVLKHGLYRSETFILNDSSFSFADSEKRFIRELQLQMQRSIKLEALNSEKNAMALTSQQSSPATHLPLGDTVVPLPSVKGEIIDLDDELLTKSSLIKKENYTTLKTDIKKESLEIKRELIDRKELHEQVQESQLLKELKKKSTVELALEEVARETNPTQESNKDFYKNDEQEKSDHSESDDPIKVEIEKEDLKRPSEHDTNVSKDEGKPNQIKPGQSEKIESYTDLESCLDLKKLKGKKITIETAHVEENTETEKSMEDLCEQDGNEIVQIKTSGEQQSSGKTITKVENKVYTEERQNDVNETIVQEKPADDNITSPKDEALDLASASTSSTTVASSLVIDPEEEKVTKEKEKAVEAERNKQAAELKARFPDLEVIQPGSAKQRLDKPKLEMCVIRWFKDFSLERRLYHIVTCVETGTWPVDKGYSALAGCKTIELNIGLHEIIPHLSVALERRSTTPDVITITTDQGVTKHLPASQVQQVAAAAVSCIGPAVGASAQPNTATIKQCQLPSSTAMATPSASAIASPSTNLVGIDANSLNAAMAAAVAVAGGNTNALSALLPGVPLTSVSGLNIPNSSIPSTNTTTASATAATNPSKKPGPKDWETEIANMANAAAVAAAGGSCSRRSTASSPNVSNLATLQPPPAHQHASLARQSTGQFNKPAIPPLKTPPPAIGAPMDLSSSLPKMNMADIMKSASNSGAIDLSEVQDFSMGSKKPAATSVASTASIHAALSSAFPSMAGKGGKLDDTLNKLMKKNNCTIEESLMGKEKKRKKLDEIVLGLSAAKEQKTFPDPSLPSSKKPQIPPSVSVTPANVQSSLTNQQQNQKPFTITVTTVPGKGKSGGSSSSTQTSANNAIPSISASGGLSALQNMAGLGGMTAKDSLNALIAQTMATDPQTFIKQQQKMMQCLPPAQRKLYESMVADMEQTMKINAKYSGHDTKVNKWLTDMSSPLSDQLNMEYAAVAAAGTGSNVINTSTNSRRSSRQQTSAPSQQSLPASQMSGPKSSSSLSQSQQHQSMTGPQGPTGDEPVPVINKQTGKRLTSNKAPQLKRLIQWLTENPNYEVDPKWLEQMQNPMSASSTKPLDNNFSCANKVQHTGRPSSTSGNASSNSHSQPQQQSSQSSSSTSGPTKKSSRQTALDQANAAMQFGSLAGLNPNLLASLPSLSAFDPKNPLSAFDPKNSLLSMPFAAMPGMNNITGLGSLNNMNLFASLAGMGSLGNLAGMDTQSLAALMAAAGPTLTGLGGAASSANSSGSGGKSTSQSSSSCKKSKNDMAQQNAAAAAAAVAALGGSSTNNSVQNSSNSVNAKNVSAAAAASASQLAAGFPFLFANPSLLYPPMGMSSLNPYSLGSTGLGSAYDQLAQQYLMNGVGSSAGSTSTSQSKAHQSQSKPSSSRSSTSSAVAAASAAASSAASAANLMNAMAASMSVAQGANSGSSQSTSRGRQNAASRTASQVSAEMIQLSNLLLPGADPHLLESFSRVAGIDLAQASRLMNSLGMPPVSAASTSVSSSMPSEKRLSSTSSNSNSSTAAAAQQAAAEKQAAKEQQKWMESLARGQLPTDLASLQALSQGKLPPSLTGATSSNNQSTLNSAPSTSKSAKAAAAAAAAAVAALPQIPGMSADFSQAFLAEMAAQAMVAAGGSLPLTGPGSLASLTGSLSGLTGGSSSIGGNNSTSGSSLSKRQREQDALAKDAFKQQMDYYTKTLGLGSGISLIPTSSANSTSMGYSGASSSGAGIDDHHKSKRLRTDTTNNSLKDDFSTAAVLATGLPLSLGGGMTSIEKNIRPSSSSTSSSNNMTETDKVTLTPLNSAGIAANLPSQTTITIAPPISSGASSSSERSERSESRISLTITNAAEVAKMPPPYEEADELIIQPILKKPSSSSQQQHSTTNPQTQGSTSNSSTTSSSHANNNNDLGPNESTSYSVSINGSGNGNVANVSHSEETRRSSGRLKRPRSGVDHSLIAEQPPEKRRELRSTRHTRQSSGNSVDISLNLSTGHNNNENEEKPE</sequence>
<dbReference type="InterPro" id="IPR056342">
    <property type="entry name" value="HTH_CHD6-9"/>
</dbReference>
<feature type="region of interest" description="Disordered" evidence="6">
    <location>
        <begin position="884"/>
        <end position="919"/>
    </location>
</feature>
<keyword evidence="3" id="KW-0805">Transcription regulation</keyword>
<feature type="region of interest" description="Disordered" evidence="6">
    <location>
        <begin position="1693"/>
        <end position="1714"/>
    </location>
</feature>
<feature type="compositionally biased region" description="Low complexity" evidence="6">
    <location>
        <begin position="1930"/>
        <end position="1942"/>
    </location>
</feature>
<feature type="region of interest" description="Disordered" evidence="6">
    <location>
        <begin position="2139"/>
        <end position="2269"/>
    </location>
</feature>
<dbReference type="SMART" id="SM00592">
    <property type="entry name" value="BRK"/>
    <property type="match status" value="1"/>
</dbReference>
<feature type="compositionally biased region" description="Low complexity" evidence="6">
    <location>
        <begin position="1508"/>
        <end position="1529"/>
    </location>
</feature>
<dbReference type="GO" id="GO:0005634">
    <property type="term" value="C:nucleus"/>
    <property type="evidence" value="ECO:0007669"/>
    <property type="project" value="UniProtKB-SubCell"/>
</dbReference>
<keyword evidence="4" id="KW-0804">Transcription</keyword>
<feature type="compositionally biased region" description="Low complexity" evidence="6">
    <location>
        <begin position="1105"/>
        <end position="1117"/>
    </location>
</feature>
<evidence type="ECO:0000256" key="2">
    <source>
        <dbReference type="ARBA" id="ARBA00022853"/>
    </source>
</evidence>
<evidence type="ECO:0000256" key="3">
    <source>
        <dbReference type="ARBA" id="ARBA00023015"/>
    </source>
</evidence>
<feature type="compositionally biased region" description="Basic and acidic residues" evidence="6">
    <location>
        <begin position="2228"/>
        <end position="2237"/>
    </location>
</feature>
<dbReference type="Pfam" id="PF07533">
    <property type="entry name" value="BRK"/>
    <property type="match status" value="1"/>
</dbReference>
<reference evidence="8" key="2">
    <citation type="submission" date="2020-05" db="UniProtKB">
        <authorList>
            <consortium name="EnsemblMetazoa"/>
        </authorList>
    </citation>
    <scope>IDENTIFICATION</scope>
    <source>
        <strain evidence="8">IAEA</strain>
    </source>
</reference>
<feature type="compositionally biased region" description="Low complexity" evidence="6">
    <location>
        <begin position="1363"/>
        <end position="1393"/>
    </location>
</feature>
<evidence type="ECO:0000313" key="9">
    <source>
        <dbReference type="Proteomes" id="UP000092445"/>
    </source>
</evidence>
<feature type="compositionally biased region" description="Low complexity" evidence="6">
    <location>
        <begin position="837"/>
        <end position="856"/>
    </location>
</feature>
<name>A0A1A9ZZE8_GLOPL</name>
<feature type="region of interest" description="Disordered" evidence="6">
    <location>
        <begin position="1634"/>
        <end position="1659"/>
    </location>
</feature>
<feature type="compositionally biased region" description="Polar residues" evidence="6">
    <location>
        <begin position="1057"/>
        <end position="1096"/>
    </location>
</feature>
<evidence type="ECO:0000256" key="6">
    <source>
        <dbReference type="SAM" id="MobiDB-lite"/>
    </source>
</evidence>
<feature type="region of interest" description="Disordered" evidence="6">
    <location>
        <begin position="410"/>
        <end position="481"/>
    </location>
</feature>
<dbReference type="Gene3D" id="3.40.5.120">
    <property type="match status" value="1"/>
</dbReference>
<dbReference type="InterPro" id="IPR037259">
    <property type="entry name" value="BRK_sf"/>
</dbReference>
<organism evidence="8 9">
    <name type="scientific">Glossina pallidipes</name>
    <name type="common">Tsetse fly</name>
    <dbReference type="NCBI Taxonomy" id="7398"/>
    <lineage>
        <taxon>Eukaryota</taxon>
        <taxon>Metazoa</taxon>
        <taxon>Ecdysozoa</taxon>
        <taxon>Arthropoda</taxon>
        <taxon>Hexapoda</taxon>
        <taxon>Insecta</taxon>
        <taxon>Pterygota</taxon>
        <taxon>Neoptera</taxon>
        <taxon>Endopterygota</taxon>
        <taxon>Diptera</taxon>
        <taxon>Brachycera</taxon>
        <taxon>Muscomorpha</taxon>
        <taxon>Hippoboscoidea</taxon>
        <taxon>Glossinidae</taxon>
        <taxon>Glossina</taxon>
    </lineage>
</organism>
<feature type="region of interest" description="Disordered" evidence="6">
    <location>
        <begin position="1508"/>
        <end position="1534"/>
    </location>
</feature>
<reference evidence="9" key="1">
    <citation type="submission" date="2014-03" db="EMBL/GenBank/DDBJ databases">
        <authorList>
            <person name="Aksoy S."/>
            <person name="Warren W."/>
            <person name="Wilson R.K."/>
        </authorList>
    </citation>
    <scope>NUCLEOTIDE SEQUENCE [LARGE SCALE GENOMIC DNA]</scope>
    <source>
        <strain evidence="9">IAEA</strain>
    </source>
</reference>
<dbReference type="GO" id="GO:0006325">
    <property type="term" value="P:chromatin organization"/>
    <property type="evidence" value="ECO:0007669"/>
    <property type="project" value="UniProtKB-KW"/>
</dbReference>
<feature type="region of interest" description="Disordered" evidence="6">
    <location>
        <begin position="1925"/>
        <end position="1950"/>
    </location>
</feature>
<keyword evidence="5" id="KW-0539">Nucleus</keyword>
<feature type="compositionally biased region" description="Low complexity" evidence="6">
    <location>
        <begin position="1233"/>
        <end position="1279"/>
    </location>
</feature>
<feature type="compositionally biased region" description="Polar residues" evidence="6">
    <location>
        <begin position="1840"/>
        <end position="1856"/>
    </location>
</feature>
<dbReference type="SUPFAM" id="SSF160481">
    <property type="entry name" value="BRK domain-like"/>
    <property type="match status" value="1"/>
</dbReference>
<feature type="compositionally biased region" description="Pro residues" evidence="6">
    <location>
        <begin position="48"/>
        <end position="62"/>
    </location>
</feature>
<feature type="region of interest" description="Disordered" evidence="6">
    <location>
        <begin position="1233"/>
        <end position="1307"/>
    </location>
</feature>
<accession>A0A1A9ZZE8</accession>
<feature type="domain" description="BRK" evidence="7">
    <location>
        <begin position="1287"/>
        <end position="1331"/>
    </location>
</feature>